<reference evidence="4 5" key="1">
    <citation type="submission" date="2023-11" db="EMBL/GenBank/DDBJ databases">
        <authorList>
            <person name="Xu M."/>
            <person name="Jiang T."/>
        </authorList>
    </citation>
    <scope>NUCLEOTIDE SEQUENCE [LARGE SCALE GENOMIC DNA]</scope>
    <source>
        <strain evidence="4 5">SD</strain>
    </source>
</reference>
<dbReference type="GO" id="GO:0005840">
    <property type="term" value="C:ribosome"/>
    <property type="evidence" value="ECO:0007669"/>
    <property type="project" value="UniProtKB-KW"/>
</dbReference>
<comment type="similarity">
    <text evidence="3">Belongs to the bacterial ribosomal protein bS16 family.</text>
</comment>
<dbReference type="EMBL" id="JAXAVX010000001">
    <property type="protein sequence ID" value="MDX8150439.1"/>
    <property type="molecule type" value="Genomic_DNA"/>
</dbReference>
<dbReference type="NCBIfam" id="TIGR00002">
    <property type="entry name" value="S16"/>
    <property type="match status" value="1"/>
</dbReference>
<evidence type="ECO:0000313" key="5">
    <source>
        <dbReference type="Proteomes" id="UP001277761"/>
    </source>
</evidence>
<evidence type="ECO:0000256" key="3">
    <source>
        <dbReference type="HAMAP-Rule" id="MF_00385"/>
    </source>
</evidence>
<keyword evidence="1 3" id="KW-0689">Ribosomal protein</keyword>
<evidence type="ECO:0000256" key="2">
    <source>
        <dbReference type="ARBA" id="ARBA00023274"/>
    </source>
</evidence>
<dbReference type="Gene3D" id="3.30.1320.10">
    <property type="match status" value="1"/>
</dbReference>
<dbReference type="PANTHER" id="PTHR12919">
    <property type="entry name" value="30S RIBOSOMAL PROTEIN S16"/>
    <property type="match status" value="1"/>
</dbReference>
<proteinExistence type="inferred from homology"/>
<dbReference type="InterPro" id="IPR023803">
    <property type="entry name" value="Ribosomal_bS16_dom_sf"/>
</dbReference>
<keyword evidence="2 3" id="KW-0687">Ribonucleoprotein</keyword>
<protein>
    <recommendedName>
        <fullName evidence="3">Small ribosomal subunit protein bS16</fullName>
    </recommendedName>
</protein>
<keyword evidence="5" id="KW-1185">Reference proteome</keyword>
<evidence type="ECO:0000313" key="4">
    <source>
        <dbReference type="EMBL" id="MDX8150439.1"/>
    </source>
</evidence>
<dbReference type="Pfam" id="PF00886">
    <property type="entry name" value="Ribosomal_S16"/>
    <property type="match status" value="1"/>
</dbReference>
<dbReference type="InterPro" id="IPR000307">
    <property type="entry name" value="Ribosomal_bS16"/>
</dbReference>
<accession>A0ABU4VH16</accession>
<dbReference type="RefSeq" id="WP_319952587.1">
    <property type="nucleotide sequence ID" value="NZ_JAXAVX010000001.1"/>
</dbReference>
<dbReference type="HAMAP" id="MF_00385">
    <property type="entry name" value="Ribosomal_bS16"/>
    <property type="match status" value="1"/>
</dbReference>
<name>A0ABU4VH16_9ACTN</name>
<gene>
    <name evidence="3 4" type="primary">rpsP</name>
    <name evidence="4" type="ORF">SK069_02445</name>
</gene>
<evidence type="ECO:0000256" key="1">
    <source>
        <dbReference type="ARBA" id="ARBA00022980"/>
    </source>
</evidence>
<dbReference type="PANTHER" id="PTHR12919:SF20">
    <property type="entry name" value="SMALL RIBOSOMAL SUBUNIT PROTEIN BS16M"/>
    <property type="match status" value="1"/>
</dbReference>
<dbReference type="Proteomes" id="UP001277761">
    <property type="component" value="Unassembled WGS sequence"/>
</dbReference>
<dbReference type="SUPFAM" id="SSF54565">
    <property type="entry name" value="Ribosomal protein S16"/>
    <property type="match status" value="1"/>
</dbReference>
<comment type="caution">
    <text evidence="4">The sequence shown here is derived from an EMBL/GenBank/DDBJ whole genome shotgun (WGS) entry which is preliminary data.</text>
</comment>
<organism evidence="4 5">
    <name type="scientific">Patulibacter brassicae</name>
    <dbReference type="NCBI Taxonomy" id="1705717"/>
    <lineage>
        <taxon>Bacteria</taxon>
        <taxon>Bacillati</taxon>
        <taxon>Actinomycetota</taxon>
        <taxon>Thermoleophilia</taxon>
        <taxon>Solirubrobacterales</taxon>
        <taxon>Patulibacteraceae</taxon>
        <taxon>Patulibacter</taxon>
    </lineage>
</organism>
<sequence length="81" mass="9114">MAVALRLTRVGSKKNPVWRVVATDSRNKRDGRFIELVGRYDAQTEPSTIVLDEERIQHWLSVGAQPSDAVKKLLRSQGIKA</sequence>